<evidence type="ECO:0000313" key="3">
    <source>
        <dbReference type="EMBL" id="CAE8684414.1"/>
    </source>
</evidence>
<accession>A0A813JT43</accession>
<evidence type="ECO:0000313" key="4">
    <source>
        <dbReference type="Proteomes" id="UP000626109"/>
    </source>
</evidence>
<dbReference type="EMBL" id="CAJNNW010026317">
    <property type="protein sequence ID" value="CAE8684414.1"/>
    <property type="molecule type" value="Genomic_DNA"/>
</dbReference>
<sequence length="916" mass="96822">MEDGEGASSQALAATNYTSFERIEHELTDAAPGSRRQCSRGLKLGAAAALVFSLLALLCFCVPLRVSRAPEVTSSQPSDLARPPPGPGPIGRSPSDSPEASEETSNSPEASEAKEASEETSEVKEAEASPDESVRRAGGQWVCGGDRAAALPFPPRVFTAANRTWTQLRSETLRVKLWGGGGMGGAAVRLVPVEGGEQCAKGRRLKSGKGGRGGGSTGLRTRAAVNNRANQLNPNNWRYWSSRGMQQPSAASGYMPNSGSTGRNLPGAMYIPYGIRSQRSAGSYSGTGTRPDLNNHANQLNPNNWRFWRSRGLPLALARIYARQLAAAARRWVRCGRWRVSSPGYASHRHLQGDPLQDRGEVWLCGGGGGAGAFTEAIVELKAGRQYALEVGRGGSVDGLPGGSGTRLMEVTPSGGRETLAEAHGGAGAGGVDQDRLVTLGGTGGPSSPQSEVQSSAPGGDGAPSRSDFADLPAESMLLAGADMSAVDAMPLQDLASSVGALRIPCAAGARADAPEQEMLPSATLTNKCPNTRSTYGKCGLRSDGHEVPNQQLPEDPVSDHMLVCLPQGELAYGANVFFVQDRVRLQSKCTCTWEDPPLKTEGTITTIDDPGTAGKQSVNVVFDDTAPFAFDEDCFHCLRRIKPLFNGSRCLGVACLRSHPGASCEALPSCLGGLAAWINRLDLVHVLPDSNGVQRDSLRLPLSSFGPKGGVSTEGTPSEDPAGHGGDGSCPEIVSLGQTSAQLKPQRTVTLAGFQVRPSPGYQQPGQYHQQATAQHWPNGEYTERLQDMFAVQGRSTFWSELSNYILFWCKQDAQWMLSPRNSFASNRAGQCLRVAQAPNAIDVHTENFWGWLELDASGSKWVPEASAGVASVGTRPSDAVEDDALLSDAEVRASPQNAGEPGLAVFYSCAQITA</sequence>
<reference evidence="3" key="1">
    <citation type="submission" date="2021-02" db="EMBL/GenBank/DDBJ databases">
        <authorList>
            <person name="Dougan E. K."/>
            <person name="Rhodes N."/>
            <person name="Thang M."/>
            <person name="Chan C."/>
        </authorList>
    </citation>
    <scope>NUCLEOTIDE SEQUENCE</scope>
</reference>
<feature type="transmembrane region" description="Helical" evidence="2">
    <location>
        <begin position="44"/>
        <end position="66"/>
    </location>
</feature>
<feature type="compositionally biased region" description="Gly residues" evidence="1">
    <location>
        <begin position="392"/>
        <end position="405"/>
    </location>
</feature>
<feature type="region of interest" description="Disordered" evidence="1">
    <location>
        <begin position="392"/>
        <end position="469"/>
    </location>
</feature>
<gene>
    <name evidence="3" type="ORF">PGLA2088_LOCUS23944</name>
</gene>
<evidence type="ECO:0000256" key="1">
    <source>
        <dbReference type="SAM" id="MobiDB-lite"/>
    </source>
</evidence>
<comment type="caution">
    <text evidence="3">The sequence shown here is derived from an EMBL/GenBank/DDBJ whole genome shotgun (WGS) entry which is preliminary data.</text>
</comment>
<keyword evidence="2" id="KW-0472">Membrane</keyword>
<feature type="region of interest" description="Disordered" evidence="1">
    <location>
        <begin position="71"/>
        <end position="138"/>
    </location>
</feature>
<keyword evidence="2" id="KW-1133">Transmembrane helix</keyword>
<protein>
    <submittedName>
        <fullName evidence="3">Uncharacterized protein</fullName>
    </submittedName>
</protein>
<name>A0A813JT43_POLGL</name>
<keyword evidence="2" id="KW-0812">Transmembrane</keyword>
<feature type="region of interest" description="Disordered" evidence="1">
    <location>
        <begin position="705"/>
        <end position="732"/>
    </location>
</feature>
<dbReference type="Proteomes" id="UP000626109">
    <property type="component" value="Unassembled WGS sequence"/>
</dbReference>
<dbReference type="AlphaFoldDB" id="A0A813JT43"/>
<feature type="compositionally biased region" description="Basic and acidic residues" evidence="1">
    <location>
        <begin position="111"/>
        <end position="135"/>
    </location>
</feature>
<proteinExistence type="predicted"/>
<organism evidence="3 4">
    <name type="scientific">Polarella glacialis</name>
    <name type="common">Dinoflagellate</name>
    <dbReference type="NCBI Taxonomy" id="89957"/>
    <lineage>
        <taxon>Eukaryota</taxon>
        <taxon>Sar</taxon>
        <taxon>Alveolata</taxon>
        <taxon>Dinophyceae</taxon>
        <taxon>Suessiales</taxon>
        <taxon>Suessiaceae</taxon>
        <taxon>Polarella</taxon>
    </lineage>
</organism>
<evidence type="ECO:0000256" key="2">
    <source>
        <dbReference type="SAM" id="Phobius"/>
    </source>
</evidence>
<feature type="compositionally biased region" description="Polar residues" evidence="1">
    <location>
        <begin position="446"/>
        <end position="457"/>
    </location>
</feature>